<dbReference type="AlphaFoldDB" id="A0A0G0MEJ8"/>
<comment type="catalytic activity">
    <reaction evidence="13">
        <text>tRNA(Phe) + L-phenylalanine + ATP = L-phenylalanyl-tRNA(Phe) + AMP + diphosphate + H(+)</text>
        <dbReference type="Rhea" id="RHEA:19413"/>
        <dbReference type="Rhea" id="RHEA-COMP:9668"/>
        <dbReference type="Rhea" id="RHEA-COMP:9699"/>
        <dbReference type="ChEBI" id="CHEBI:15378"/>
        <dbReference type="ChEBI" id="CHEBI:30616"/>
        <dbReference type="ChEBI" id="CHEBI:33019"/>
        <dbReference type="ChEBI" id="CHEBI:58095"/>
        <dbReference type="ChEBI" id="CHEBI:78442"/>
        <dbReference type="ChEBI" id="CHEBI:78531"/>
        <dbReference type="ChEBI" id="CHEBI:456215"/>
        <dbReference type="EC" id="6.1.1.20"/>
    </reaction>
</comment>
<evidence type="ECO:0000256" key="4">
    <source>
        <dbReference type="ARBA" id="ARBA00012814"/>
    </source>
</evidence>
<dbReference type="InterPro" id="IPR004532">
    <property type="entry name" value="Phe-tRNA-ligase_IIc_bsu_bact"/>
</dbReference>
<dbReference type="GO" id="GO:0003723">
    <property type="term" value="F:RNA binding"/>
    <property type="evidence" value="ECO:0007669"/>
    <property type="project" value="InterPro"/>
</dbReference>
<keyword evidence="11" id="KW-0030">Aminoacyl-tRNA synthetase</keyword>
<dbReference type="NCBIfam" id="TIGR00472">
    <property type="entry name" value="pheT_bact"/>
    <property type="match status" value="1"/>
</dbReference>
<dbReference type="PANTHER" id="PTHR10947">
    <property type="entry name" value="PHENYLALANYL-TRNA SYNTHETASE BETA CHAIN AND LEUCINE-RICH REPEAT-CONTAINING PROTEIN 47"/>
    <property type="match status" value="1"/>
</dbReference>
<keyword evidence="9" id="KW-0460">Magnesium</keyword>
<dbReference type="SMART" id="SM00896">
    <property type="entry name" value="FDX-ACB"/>
    <property type="match status" value="1"/>
</dbReference>
<dbReference type="Gene3D" id="3.30.56.10">
    <property type="match status" value="2"/>
</dbReference>
<evidence type="ECO:0000256" key="3">
    <source>
        <dbReference type="ARBA" id="ARBA00011209"/>
    </source>
</evidence>
<organism evidence="16 17">
    <name type="scientific">Candidatus Woesebacteria bacterium GW2011_GWA1_39_12</name>
    <dbReference type="NCBI Taxonomy" id="1618549"/>
    <lineage>
        <taxon>Bacteria</taxon>
        <taxon>Candidatus Woeseibacteriota</taxon>
    </lineage>
</organism>
<dbReference type="SMART" id="SM00874">
    <property type="entry name" value="B5"/>
    <property type="match status" value="1"/>
</dbReference>
<feature type="domain" description="B5" evidence="15">
    <location>
        <begin position="286"/>
        <end position="362"/>
    </location>
</feature>
<dbReference type="InterPro" id="IPR045060">
    <property type="entry name" value="Phe-tRNA-ligase_IIc_bsu"/>
</dbReference>
<dbReference type="Gene3D" id="3.30.930.10">
    <property type="entry name" value="Bira Bifunctional Protein, Domain 2"/>
    <property type="match status" value="1"/>
</dbReference>
<dbReference type="SUPFAM" id="SSF46955">
    <property type="entry name" value="Putative DNA-binding domain"/>
    <property type="match status" value="2"/>
</dbReference>
<dbReference type="InterPro" id="IPR036690">
    <property type="entry name" value="Fdx_antiC-bd_sf"/>
</dbReference>
<evidence type="ECO:0000256" key="2">
    <source>
        <dbReference type="ARBA" id="ARBA00008653"/>
    </source>
</evidence>
<dbReference type="SUPFAM" id="SSF54991">
    <property type="entry name" value="Anticodon-binding domain of PheRS"/>
    <property type="match status" value="1"/>
</dbReference>
<protein>
    <recommendedName>
        <fullName evidence="4">phenylalanine--tRNA ligase</fullName>
        <ecNumber evidence="4">6.1.1.20</ecNumber>
    </recommendedName>
    <alternativeName>
        <fullName evidence="12">Phenylalanyl-tRNA synthetase beta subunit</fullName>
    </alternativeName>
</protein>
<dbReference type="GO" id="GO:0000287">
    <property type="term" value="F:magnesium ion binding"/>
    <property type="evidence" value="ECO:0007669"/>
    <property type="project" value="InterPro"/>
</dbReference>
<dbReference type="Pfam" id="PF17759">
    <property type="entry name" value="tRNA_synthFbeta"/>
    <property type="match status" value="1"/>
</dbReference>
<evidence type="ECO:0000259" key="15">
    <source>
        <dbReference type="PROSITE" id="PS51483"/>
    </source>
</evidence>
<evidence type="ECO:0000256" key="8">
    <source>
        <dbReference type="ARBA" id="ARBA00022840"/>
    </source>
</evidence>
<comment type="cofactor">
    <cofactor evidence="1">
        <name>Mg(2+)</name>
        <dbReference type="ChEBI" id="CHEBI:18420"/>
    </cofactor>
</comment>
<keyword evidence="8" id="KW-0067">ATP-binding</keyword>
<dbReference type="InterPro" id="IPR041616">
    <property type="entry name" value="PheRS_beta_core"/>
</dbReference>
<dbReference type="Gene3D" id="3.30.70.380">
    <property type="entry name" value="Ferrodoxin-fold anticodon-binding domain"/>
    <property type="match status" value="1"/>
</dbReference>
<dbReference type="InterPro" id="IPR009061">
    <property type="entry name" value="DNA-bd_dom_put_sf"/>
</dbReference>
<evidence type="ECO:0000256" key="5">
    <source>
        <dbReference type="ARBA" id="ARBA00022598"/>
    </source>
</evidence>
<evidence type="ECO:0000256" key="7">
    <source>
        <dbReference type="ARBA" id="ARBA00022741"/>
    </source>
</evidence>
<dbReference type="EMBL" id="LBWA01000001">
    <property type="protein sequence ID" value="KKQ98760.1"/>
    <property type="molecule type" value="Genomic_DNA"/>
</dbReference>
<keyword evidence="10" id="KW-0648">Protein biosynthesis</keyword>
<dbReference type="InterPro" id="IPR005147">
    <property type="entry name" value="tRNA_synthase_B5-dom"/>
</dbReference>
<dbReference type="Pfam" id="PF03484">
    <property type="entry name" value="B5"/>
    <property type="match status" value="1"/>
</dbReference>
<evidence type="ECO:0000256" key="6">
    <source>
        <dbReference type="ARBA" id="ARBA00022723"/>
    </source>
</evidence>
<evidence type="ECO:0000256" key="13">
    <source>
        <dbReference type="ARBA" id="ARBA00049255"/>
    </source>
</evidence>
<dbReference type="GO" id="GO:0005524">
    <property type="term" value="F:ATP binding"/>
    <property type="evidence" value="ECO:0007669"/>
    <property type="project" value="UniProtKB-KW"/>
</dbReference>
<evidence type="ECO:0000256" key="11">
    <source>
        <dbReference type="ARBA" id="ARBA00023146"/>
    </source>
</evidence>
<dbReference type="PANTHER" id="PTHR10947:SF0">
    <property type="entry name" value="PHENYLALANINE--TRNA LIGASE BETA SUBUNIT"/>
    <property type="match status" value="1"/>
</dbReference>
<dbReference type="Pfam" id="PF03483">
    <property type="entry name" value="B3_4"/>
    <property type="match status" value="1"/>
</dbReference>
<dbReference type="SUPFAM" id="SSF56037">
    <property type="entry name" value="PheT/TilS domain"/>
    <property type="match status" value="1"/>
</dbReference>
<dbReference type="PROSITE" id="PS51483">
    <property type="entry name" value="B5"/>
    <property type="match status" value="1"/>
</dbReference>
<name>A0A0G0MEJ8_9BACT</name>
<evidence type="ECO:0000256" key="10">
    <source>
        <dbReference type="ARBA" id="ARBA00022917"/>
    </source>
</evidence>
<gene>
    <name evidence="16" type="ORF">UT23_C0001G0041</name>
</gene>
<dbReference type="Proteomes" id="UP000034325">
    <property type="component" value="Unassembled WGS sequence"/>
</dbReference>
<dbReference type="Pfam" id="PF03147">
    <property type="entry name" value="FDX-ACB"/>
    <property type="match status" value="1"/>
</dbReference>
<sequence>MRIPINWLKEYVKLPGKLTDLTDKLTMAGHMLDKLDKVNNNIVIDLELRGNRADCYSILGIAREVSAIFKTPVNYPKIFNKASKAPKLNDIKLKADTNYLRRVMIATISDIKLTPSPLWLKQRLEEYGVPSINNIVDLSNYVMIETGQPLHTFDFDRVGKNLTIRQAKKGEQMTTFLEETINLTEDDLVWANQTSVLSIAGAIGGKVHSISNETKNVLLEGASYNQANIRRSVHRHNLLTDAGIRHEKNLDPNLVEFGIYRFLELIKENKWGKIENNVLDYYPNVTKPWKLSLNFDYLNSLSGSITEPKKVVEILKRLDFKILKEDLKDLEVACPNYRTDVKSEEDLIEEVLRIDSYDKIPSRVLSLEVPKDITLSYINQEKDLKDNLTSIGFDEVISLPFVKEDMRELNKSLINSGSPVKVVNRPSPDIEEMRMTMLPNLLEFTQKIINERGTEVRLFEIGKIYFKKTNKYHELRKAGIIYWSKGNANFFKFKGYIESLFSKMNLKNFKFSTADLPITNITNSYNITSSGQVVALGGEIEDCYYLEIDLDSLLSKNLKPSVNLWPKYPPQIEDLTFVIPERTKIGEVVLSIKLVDDKIAEVELKDIYKDSYTFRIWYQDKNKTLENDEVEKIREKIIKELNHRGVRIKN</sequence>
<dbReference type="GO" id="GO:0004826">
    <property type="term" value="F:phenylalanine-tRNA ligase activity"/>
    <property type="evidence" value="ECO:0007669"/>
    <property type="project" value="UniProtKB-EC"/>
</dbReference>
<dbReference type="InterPro" id="IPR045864">
    <property type="entry name" value="aa-tRNA-synth_II/BPL/LPL"/>
</dbReference>
<dbReference type="GO" id="GO:0009328">
    <property type="term" value="C:phenylalanine-tRNA ligase complex"/>
    <property type="evidence" value="ECO:0007669"/>
    <property type="project" value="TreeGrafter"/>
</dbReference>
<comment type="similarity">
    <text evidence="2">Belongs to the phenylalanyl-tRNA synthetase beta subunit family. Type 1 subfamily.</text>
</comment>
<dbReference type="PATRIC" id="fig|1618549.4.peg.42"/>
<keyword evidence="6" id="KW-0479">Metal-binding</keyword>
<evidence type="ECO:0000313" key="16">
    <source>
        <dbReference type="EMBL" id="KKQ98760.1"/>
    </source>
</evidence>
<dbReference type="InterPro" id="IPR020825">
    <property type="entry name" value="Phe-tRNA_synthase-like_B3/B4"/>
</dbReference>
<dbReference type="Gene3D" id="3.50.40.10">
    <property type="entry name" value="Phenylalanyl-trna Synthetase, Chain B, domain 3"/>
    <property type="match status" value="1"/>
</dbReference>
<dbReference type="GO" id="GO:0006432">
    <property type="term" value="P:phenylalanyl-tRNA aminoacylation"/>
    <property type="evidence" value="ECO:0007669"/>
    <property type="project" value="InterPro"/>
</dbReference>
<reference evidence="16 17" key="1">
    <citation type="journal article" date="2015" name="Nature">
        <title>rRNA introns, odd ribosomes, and small enigmatic genomes across a large radiation of phyla.</title>
        <authorList>
            <person name="Brown C.T."/>
            <person name="Hug L.A."/>
            <person name="Thomas B.C."/>
            <person name="Sharon I."/>
            <person name="Castelle C.J."/>
            <person name="Singh A."/>
            <person name="Wilkins M.J."/>
            <person name="Williams K.H."/>
            <person name="Banfield J.F."/>
        </authorList>
    </citation>
    <scope>NUCLEOTIDE SEQUENCE [LARGE SCALE GENOMIC DNA]</scope>
</reference>
<dbReference type="SUPFAM" id="SSF55681">
    <property type="entry name" value="Class II aaRS and biotin synthetases"/>
    <property type="match status" value="1"/>
</dbReference>
<comment type="subunit">
    <text evidence="3">Tetramer of two alpha and two beta subunits.</text>
</comment>
<comment type="caution">
    <text evidence="16">The sequence shown here is derived from an EMBL/GenBank/DDBJ whole genome shotgun (WGS) entry which is preliminary data.</text>
</comment>
<evidence type="ECO:0000259" key="14">
    <source>
        <dbReference type="PROSITE" id="PS51447"/>
    </source>
</evidence>
<dbReference type="PROSITE" id="PS51447">
    <property type="entry name" value="FDX_ACB"/>
    <property type="match status" value="1"/>
</dbReference>
<dbReference type="InterPro" id="IPR005121">
    <property type="entry name" value="Fdx_antiC-bd"/>
</dbReference>
<accession>A0A0G0MEJ8</accession>
<evidence type="ECO:0000256" key="12">
    <source>
        <dbReference type="ARBA" id="ARBA00033189"/>
    </source>
</evidence>
<keyword evidence="5 16" id="KW-0436">Ligase</keyword>
<feature type="domain" description="FDX-ACB" evidence="14">
    <location>
        <begin position="566"/>
        <end position="649"/>
    </location>
</feature>
<dbReference type="EC" id="6.1.1.20" evidence="4"/>
<evidence type="ECO:0000256" key="1">
    <source>
        <dbReference type="ARBA" id="ARBA00001946"/>
    </source>
</evidence>
<evidence type="ECO:0000313" key="17">
    <source>
        <dbReference type="Proteomes" id="UP000034325"/>
    </source>
</evidence>
<keyword evidence="7" id="KW-0547">Nucleotide-binding</keyword>
<proteinExistence type="inferred from homology"/>
<dbReference type="InterPro" id="IPR005146">
    <property type="entry name" value="B3/B4_tRNA-bd"/>
</dbReference>
<evidence type="ECO:0000256" key="9">
    <source>
        <dbReference type="ARBA" id="ARBA00022842"/>
    </source>
</evidence>
<dbReference type="SMART" id="SM00873">
    <property type="entry name" value="B3_4"/>
    <property type="match status" value="1"/>
</dbReference>